<comment type="caution">
    <text evidence="1">The sequence shown here is derived from an EMBL/GenBank/DDBJ whole genome shotgun (WGS) entry which is preliminary data.</text>
</comment>
<dbReference type="Proteomes" id="UP001596417">
    <property type="component" value="Unassembled WGS sequence"/>
</dbReference>
<proteinExistence type="predicted"/>
<dbReference type="InterPro" id="IPR011200">
    <property type="entry name" value="UCP012608"/>
</dbReference>
<dbReference type="RefSeq" id="WP_248908487.1">
    <property type="nucleotide sequence ID" value="NZ_CP109979.1"/>
</dbReference>
<evidence type="ECO:0000313" key="2">
    <source>
        <dbReference type="Proteomes" id="UP001596417"/>
    </source>
</evidence>
<protein>
    <submittedName>
        <fullName evidence="1">DUF2332 domain-containing protein</fullName>
    </submittedName>
</protein>
<organism evidence="1 2">
    <name type="scientific">Halocatena marina</name>
    <dbReference type="NCBI Taxonomy" id="2934937"/>
    <lineage>
        <taxon>Archaea</taxon>
        <taxon>Methanobacteriati</taxon>
        <taxon>Methanobacteriota</taxon>
        <taxon>Stenosarchaea group</taxon>
        <taxon>Halobacteria</taxon>
        <taxon>Halobacteriales</taxon>
        <taxon>Natronomonadaceae</taxon>
        <taxon>Halocatena</taxon>
    </lineage>
</organism>
<keyword evidence="2" id="KW-1185">Reference proteome</keyword>
<dbReference type="EMBL" id="JBHTAX010000001">
    <property type="protein sequence ID" value="MFC7190941.1"/>
    <property type="molecule type" value="Genomic_DNA"/>
</dbReference>
<reference evidence="1 2" key="1">
    <citation type="journal article" date="2019" name="Int. J. Syst. Evol. Microbiol.">
        <title>The Global Catalogue of Microorganisms (GCM) 10K type strain sequencing project: providing services to taxonomists for standard genome sequencing and annotation.</title>
        <authorList>
            <consortium name="The Broad Institute Genomics Platform"/>
            <consortium name="The Broad Institute Genome Sequencing Center for Infectious Disease"/>
            <person name="Wu L."/>
            <person name="Ma J."/>
        </authorList>
    </citation>
    <scope>NUCLEOTIDE SEQUENCE [LARGE SCALE GENOMIC DNA]</scope>
    <source>
        <strain evidence="1 2">RDMS1</strain>
    </source>
</reference>
<dbReference type="Pfam" id="PF10094">
    <property type="entry name" value="DUF2332"/>
    <property type="match status" value="1"/>
</dbReference>
<dbReference type="GeneID" id="76200615"/>
<evidence type="ECO:0000313" key="1">
    <source>
        <dbReference type="EMBL" id="MFC7190941.1"/>
    </source>
</evidence>
<gene>
    <name evidence="1" type="ORF">ACFQL7_14660</name>
</gene>
<name>A0ABD5YNU6_9EURY</name>
<dbReference type="AlphaFoldDB" id="A0ABD5YNU6"/>
<accession>A0ABD5YNU6</accession>
<sequence length="350" mass="38774">MSEAAGEFQQFAAQESRGSSPLYAHLSREICEDPELLALAECVPTAQPTPNLLFAAVQYLLFETPEHPLASYYPSIAADPLPVDDETYPLFRAFCLDNRDQLQSILGTRRVQTNAVRRSAVLLPAFEYLFQRTKRTPLALLEIGPSAGLNLCLHQFGYDYGDAGRCGEQTAAVQLNCTVRGALAPPLPTTMPTIGSRIGIDVRPLDVSAVEDSKWLRALIWPEHTKRQQHLACAIETAQRDPPTLVAGDAVDRLEAVCSRIPTDETLCLFNTHALYQFSQTAREQLLDRITALGKQRDLFWLSCEYSPRLLAPVAQLLAFENGTKSASLLAMYQSHGEWIEWIDAASGVR</sequence>